<dbReference type="PANTHER" id="PTHR43776:SF7">
    <property type="entry name" value="D,D-DIPEPTIDE TRANSPORT ATP-BINDING PROTEIN DDPF-RELATED"/>
    <property type="match status" value="1"/>
</dbReference>
<dbReference type="CDD" id="cd03257">
    <property type="entry name" value="ABC_NikE_OppD_transporters"/>
    <property type="match status" value="2"/>
</dbReference>
<dbReference type="PROSITE" id="PS00211">
    <property type="entry name" value="ABC_TRANSPORTER_1"/>
    <property type="match status" value="2"/>
</dbReference>
<proteinExistence type="inferred from homology"/>
<dbReference type="RefSeq" id="WP_085888956.1">
    <property type="nucleotide sequence ID" value="NZ_FWFN01000005.1"/>
</dbReference>
<keyword evidence="8" id="KW-1185">Reference proteome</keyword>
<dbReference type="PROSITE" id="PS50893">
    <property type="entry name" value="ABC_TRANSPORTER_2"/>
    <property type="match status" value="2"/>
</dbReference>
<dbReference type="SMART" id="SM00382">
    <property type="entry name" value="AAA"/>
    <property type="match status" value="2"/>
</dbReference>
<accession>A0A1X6ZLQ0</accession>
<name>A0A1X6ZLQ0_9RHOB</name>
<dbReference type="InterPro" id="IPR050319">
    <property type="entry name" value="ABC_transp_ATP-bind"/>
</dbReference>
<keyword evidence="5 7" id="KW-0067">ATP-binding</keyword>
<dbReference type="PANTHER" id="PTHR43776">
    <property type="entry name" value="TRANSPORT ATP-BINDING PROTEIN"/>
    <property type="match status" value="1"/>
</dbReference>
<dbReference type="GO" id="GO:0015833">
    <property type="term" value="P:peptide transport"/>
    <property type="evidence" value="ECO:0007669"/>
    <property type="project" value="InterPro"/>
</dbReference>
<dbReference type="NCBIfam" id="NF008453">
    <property type="entry name" value="PRK11308.1"/>
    <property type="match status" value="2"/>
</dbReference>
<dbReference type="InterPro" id="IPR003593">
    <property type="entry name" value="AAA+_ATPase"/>
</dbReference>
<reference evidence="7 8" key="1">
    <citation type="submission" date="2017-03" db="EMBL/GenBank/DDBJ databases">
        <authorList>
            <person name="Afonso C.L."/>
            <person name="Miller P.J."/>
            <person name="Scott M.A."/>
            <person name="Spackman E."/>
            <person name="Goraichik I."/>
            <person name="Dimitrov K.M."/>
            <person name="Suarez D.L."/>
            <person name="Swayne D.E."/>
        </authorList>
    </citation>
    <scope>NUCLEOTIDE SEQUENCE [LARGE SCALE GENOMIC DNA]</scope>
    <source>
        <strain evidence="7 8">CECT 7751</strain>
    </source>
</reference>
<dbReference type="GO" id="GO:0005524">
    <property type="term" value="F:ATP binding"/>
    <property type="evidence" value="ECO:0007669"/>
    <property type="project" value="UniProtKB-KW"/>
</dbReference>
<evidence type="ECO:0000256" key="2">
    <source>
        <dbReference type="ARBA" id="ARBA00005417"/>
    </source>
</evidence>
<evidence type="ECO:0000256" key="5">
    <source>
        <dbReference type="ARBA" id="ARBA00022840"/>
    </source>
</evidence>
<evidence type="ECO:0000313" key="7">
    <source>
        <dbReference type="EMBL" id="SLN54908.1"/>
    </source>
</evidence>
<dbReference type="Pfam" id="PF08352">
    <property type="entry name" value="oligo_HPY"/>
    <property type="match status" value="2"/>
</dbReference>
<evidence type="ECO:0000256" key="3">
    <source>
        <dbReference type="ARBA" id="ARBA00022448"/>
    </source>
</evidence>
<dbReference type="AlphaFoldDB" id="A0A1X6ZLQ0"/>
<feature type="domain" description="ABC transporter" evidence="6">
    <location>
        <begin position="4"/>
        <end position="250"/>
    </location>
</feature>
<protein>
    <submittedName>
        <fullName evidence="7">Glutathione import ATP-binding protein GsiA</fullName>
        <ecNumber evidence="7">3.6.3.-</ecNumber>
    </submittedName>
</protein>
<evidence type="ECO:0000313" key="8">
    <source>
        <dbReference type="Proteomes" id="UP000193963"/>
    </source>
</evidence>
<dbReference type="Proteomes" id="UP000193963">
    <property type="component" value="Unassembled WGS sequence"/>
</dbReference>
<comment type="subcellular location">
    <subcellularLocation>
        <location evidence="1">Cell inner membrane</location>
        <topology evidence="1">Peripheral membrane protein</topology>
    </subcellularLocation>
</comment>
<dbReference type="InterPro" id="IPR013563">
    <property type="entry name" value="Oligopep_ABC_C"/>
</dbReference>
<dbReference type="InterPro" id="IPR017871">
    <property type="entry name" value="ABC_transporter-like_CS"/>
</dbReference>
<dbReference type="GO" id="GO:0005886">
    <property type="term" value="C:plasma membrane"/>
    <property type="evidence" value="ECO:0007669"/>
    <property type="project" value="UniProtKB-SubCell"/>
</dbReference>
<dbReference type="Gene3D" id="3.40.50.300">
    <property type="entry name" value="P-loop containing nucleotide triphosphate hydrolases"/>
    <property type="match status" value="2"/>
</dbReference>
<dbReference type="EC" id="3.6.3.-" evidence="7"/>
<gene>
    <name evidence="7" type="primary">gsiA_7</name>
    <name evidence="7" type="ORF">PSM7751_02678</name>
</gene>
<dbReference type="OrthoDB" id="9802264at2"/>
<feature type="domain" description="ABC transporter" evidence="6">
    <location>
        <begin position="270"/>
        <end position="513"/>
    </location>
</feature>
<dbReference type="InterPro" id="IPR003439">
    <property type="entry name" value="ABC_transporter-like_ATP-bd"/>
</dbReference>
<organism evidence="7 8">
    <name type="scientific">Pseudooceanicola marinus</name>
    <dbReference type="NCBI Taxonomy" id="396013"/>
    <lineage>
        <taxon>Bacteria</taxon>
        <taxon>Pseudomonadati</taxon>
        <taxon>Pseudomonadota</taxon>
        <taxon>Alphaproteobacteria</taxon>
        <taxon>Rhodobacterales</taxon>
        <taxon>Paracoccaceae</taxon>
        <taxon>Pseudooceanicola</taxon>
    </lineage>
</organism>
<evidence type="ECO:0000259" key="6">
    <source>
        <dbReference type="PROSITE" id="PS50893"/>
    </source>
</evidence>
<dbReference type="NCBIfam" id="NF007739">
    <property type="entry name" value="PRK10419.1"/>
    <property type="match status" value="2"/>
</dbReference>
<dbReference type="SUPFAM" id="SSF52540">
    <property type="entry name" value="P-loop containing nucleoside triphosphate hydrolases"/>
    <property type="match status" value="2"/>
</dbReference>
<keyword evidence="4" id="KW-0547">Nucleotide-binding</keyword>
<keyword evidence="7" id="KW-0378">Hydrolase</keyword>
<keyword evidence="3" id="KW-0813">Transport</keyword>
<evidence type="ECO:0000256" key="1">
    <source>
        <dbReference type="ARBA" id="ARBA00004417"/>
    </source>
</evidence>
<dbReference type="EMBL" id="FWFN01000005">
    <property type="protein sequence ID" value="SLN54908.1"/>
    <property type="molecule type" value="Genomic_DNA"/>
</dbReference>
<comment type="similarity">
    <text evidence="2">Belongs to the ABC transporter superfamily.</text>
</comment>
<dbReference type="Pfam" id="PF00005">
    <property type="entry name" value="ABC_tran"/>
    <property type="match status" value="2"/>
</dbReference>
<dbReference type="InterPro" id="IPR027417">
    <property type="entry name" value="P-loop_NTPase"/>
</dbReference>
<evidence type="ECO:0000256" key="4">
    <source>
        <dbReference type="ARBA" id="ARBA00022741"/>
    </source>
</evidence>
<sequence>MSLLDIKGLSISFRSVKAVENVSLSVKAGETLGIIGESGSGKTMIGRAALGLLPGGGRVSSGDILYNGESVPGMSNSALRRLRGAEIGMIFQEPMVSLNPALTVGLQMTEGLRLHRDMSRKDAKAAAVNMLDKVRFRDPGAVLRQHPHEFSGGMRQRIMLASVLLLQPRLLIADEPTTALDAIIQREILDLTMEMVKETGTTLMLVSHDLPLVASYVDRVAIMRSGKLIEEGEVGAVMSRPTQPYTERLMNALPVPKTTHVSGTPPLVEARGLSVAFKVKSRASLPWTPARKVQAVNNVDLTVHEGEILGLVGESGSGKSTLGRALLKLVPSDSGNVTLSGQPLGRDFRRQMQIIFQDPFSSLNPRRTVGQIVREGLRHLDISEAERQGRIADILDRVQLPHQTYMTRLPHQMSGGQRQRISIARALVSRPKFVVADESVSALDLTVQADVLELFRGLQAEMGFAALFISHDMAVIEEIADRIIVMRHGEIVEQAPGDTLLAHPRHPYTQRLLSAVPMLERKNGQLTVVYRSFEDTHAATEDVADSMLVEVASGHFVRHASTTPAAQSIKKAFHS</sequence>
<dbReference type="GO" id="GO:0016887">
    <property type="term" value="F:ATP hydrolysis activity"/>
    <property type="evidence" value="ECO:0007669"/>
    <property type="project" value="InterPro"/>
</dbReference>
<dbReference type="GO" id="GO:0055085">
    <property type="term" value="P:transmembrane transport"/>
    <property type="evidence" value="ECO:0007669"/>
    <property type="project" value="UniProtKB-ARBA"/>
</dbReference>